<evidence type="ECO:0000256" key="4">
    <source>
        <dbReference type="ARBA" id="ARBA00022840"/>
    </source>
</evidence>
<keyword evidence="3" id="KW-0547">Nucleotide-binding</keyword>
<proteinExistence type="inferred from homology"/>
<dbReference type="InterPro" id="IPR027417">
    <property type="entry name" value="P-loop_NTPase"/>
</dbReference>
<evidence type="ECO:0000313" key="7">
    <source>
        <dbReference type="Proteomes" id="UP000188145"/>
    </source>
</evidence>
<comment type="similarity">
    <text evidence="1">Belongs to the ABC transporter superfamily.</text>
</comment>
<dbReference type="KEGG" id="tes:BW730_04280"/>
<dbReference type="PANTHER" id="PTHR43335">
    <property type="entry name" value="ABC TRANSPORTER, ATP-BINDING PROTEIN"/>
    <property type="match status" value="1"/>
</dbReference>
<keyword evidence="4" id="KW-0067">ATP-binding</keyword>
<evidence type="ECO:0000259" key="5">
    <source>
        <dbReference type="PROSITE" id="PS50893"/>
    </source>
</evidence>
<dbReference type="Pfam" id="PF00005">
    <property type="entry name" value="ABC_tran"/>
    <property type="match status" value="1"/>
</dbReference>
<dbReference type="Gene3D" id="3.40.50.300">
    <property type="entry name" value="P-loop containing nucleotide triphosphate hydrolases"/>
    <property type="match status" value="1"/>
</dbReference>
<evidence type="ECO:0000256" key="3">
    <source>
        <dbReference type="ARBA" id="ARBA00022741"/>
    </source>
</evidence>
<evidence type="ECO:0000256" key="1">
    <source>
        <dbReference type="ARBA" id="ARBA00005417"/>
    </source>
</evidence>
<accession>A0A1Q2CSV7</accession>
<dbReference type="EMBL" id="CP019606">
    <property type="protein sequence ID" value="AQP49196.1"/>
    <property type="molecule type" value="Genomic_DNA"/>
</dbReference>
<evidence type="ECO:0000313" key="6">
    <source>
        <dbReference type="EMBL" id="AQP49196.1"/>
    </source>
</evidence>
<keyword evidence="2" id="KW-0813">Transport</keyword>
<dbReference type="InterPro" id="IPR017871">
    <property type="entry name" value="ABC_transporter-like_CS"/>
</dbReference>
<dbReference type="STRING" id="1332264.BW730_04280"/>
<dbReference type="PANTHER" id="PTHR43335:SF2">
    <property type="entry name" value="ABC TRANSPORTER, ATP-BINDING PROTEIN"/>
    <property type="match status" value="1"/>
</dbReference>
<dbReference type="InterPro" id="IPR003593">
    <property type="entry name" value="AAA+_ATPase"/>
</dbReference>
<reference evidence="7" key="1">
    <citation type="submission" date="2017-02" db="EMBL/GenBank/DDBJ databases">
        <title>Tessaracoccus aquaemaris sp. nov., isolated from the intestine of a Korean rockfish, Sebastes schlegelii, in a marine aquaculture pond.</title>
        <authorList>
            <person name="Tak E.J."/>
            <person name="Bae J.-W."/>
        </authorList>
    </citation>
    <scope>NUCLEOTIDE SEQUENCE [LARGE SCALE GENOMIC DNA]</scope>
    <source>
        <strain evidence="7">NSG39</strain>
    </source>
</reference>
<dbReference type="PROSITE" id="PS50893">
    <property type="entry name" value="ABC_TRANSPORTER_2"/>
    <property type="match status" value="1"/>
</dbReference>
<organism evidence="6 7">
    <name type="scientific">Tessaracoccus aquimaris</name>
    <dbReference type="NCBI Taxonomy" id="1332264"/>
    <lineage>
        <taxon>Bacteria</taxon>
        <taxon>Bacillati</taxon>
        <taxon>Actinomycetota</taxon>
        <taxon>Actinomycetes</taxon>
        <taxon>Propionibacteriales</taxon>
        <taxon>Propionibacteriaceae</taxon>
        <taxon>Tessaracoccus</taxon>
    </lineage>
</organism>
<gene>
    <name evidence="6" type="ORF">BW730_04280</name>
</gene>
<sequence>MTRAYPAFTLGPVSTTFTQGVTALLGANGAGKSTLMRRIVGAESGGGTVTDEEGHEPSPGYLPQDFTAPKQLTATDYLRFVAWCRSTRRRPLGRADVGRALESVDLTSKARSKVGALSGGMLRRLGVAQALIGGSRILVLDEPTVGLDPIQRGELRRLLKVLGRTHVVIVSTHLSEDVAAVAESVSVLSGGRLVFDGDLAGLVQIAGRTDVTAESVDLAFSRVVDSGVDA</sequence>
<dbReference type="SUPFAM" id="SSF52540">
    <property type="entry name" value="P-loop containing nucleoside triphosphate hydrolases"/>
    <property type="match status" value="1"/>
</dbReference>
<dbReference type="InterPro" id="IPR003439">
    <property type="entry name" value="ABC_transporter-like_ATP-bd"/>
</dbReference>
<dbReference type="GO" id="GO:0016887">
    <property type="term" value="F:ATP hydrolysis activity"/>
    <property type="evidence" value="ECO:0007669"/>
    <property type="project" value="InterPro"/>
</dbReference>
<dbReference type="PROSITE" id="PS00211">
    <property type="entry name" value="ABC_TRANSPORTER_1"/>
    <property type="match status" value="1"/>
</dbReference>
<feature type="domain" description="ABC transporter" evidence="5">
    <location>
        <begin position="2"/>
        <end position="215"/>
    </location>
</feature>
<evidence type="ECO:0000256" key="2">
    <source>
        <dbReference type="ARBA" id="ARBA00022448"/>
    </source>
</evidence>
<dbReference type="GO" id="GO:0005524">
    <property type="term" value="F:ATP binding"/>
    <property type="evidence" value="ECO:0007669"/>
    <property type="project" value="UniProtKB-KW"/>
</dbReference>
<keyword evidence="7" id="KW-1185">Reference proteome</keyword>
<dbReference type="AlphaFoldDB" id="A0A1Q2CSV7"/>
<dbReference type="Proteomes" id="UP000188145">
    <property type="component" value="Chromosome"/>
</dbReference>
<protein>
    <recommendedName>
        <fullName evidence="5">ABC transporter domain-containing protein</fullName>
    </recommendedName>
</protein>
<name>A0A1Q2CSV7_9ACTN</name>
<dbReference type="SMART" id="SM00382">
    <property type="entry name" value="AAA"/>
    <property type="match status" value="1"/>
</dbReference>